<dbReference type="CDD" id="cd02869">
    <property type="entry name" value="PseudoU_synth_RluA_like"/>
    <property type="match status" value="1"/>
</dbReference>
<dbReference type="PANTHER" id="PTHR21600:SF44">
    <property type="entry name" value="RIBOSOMAL LARGE SUBUNIT PSEUDOURIDINE SYNTHASE D"/>
    <property type="match status" value="1"/>
</dbReference>
<dbReference type="InterPro" id="IPR036986">
    <property type="entry name" value="S4_RNA-bd_sf"/>
</dbReference>
<dbReference type="Pfam" id="PF01479">
    <property type="entry name" value="S4"/>
    <property type="match status" value="1"/>
</dbReference>
<dbReference type="PANTHER" id="PTHR21600">
    <property type="entry name" value="MITOCHONDRIAL RNA PSEUDOURIDINE SYNTHASE"/>
    <property type="match status" value="1"/>
</dbReference>
<organism evidence="7 8">
    <name type="scientific">Leptonema illini DSM 21528</name>
    <dbReference type="NCBI Taxonomy" id="929563"/>
    <lineage>
        <taxon>Bacteria</taxon>
        <taxon>Pseudomonadati</taxon>
        <taxon>Spirochaetota</taxon>
        <taxon>Spirochaetia</taxon>
        <taxon>Leptospirales</taxon>
        <taxon>Leptospiraceae</taxon>
        <taxon>Leptonema</taxon>
    </lineage>
</organism>
<proteinExistence type="inferred from homology"/>
<keyword evidence="8" id="KW-1185">Reference proteome</keyword>
<dbReference type="GO" id="GO:0120159">
    <property type="term" value="F:rRNA pseudouridine synthase activity"/>
    <property type="evidence" value="ECO:0007669"/>
    <property type="project" value="UniProtKB-ARBA"/>
</dbReference>
<dbReference type="HOGENOM" id="CLU_016902_8_5_12"/>
<dbReference type="GO" id="GO:0003723">
    <property type="term" value="F:RNA binding"/>
    <property type="evidence" value="ECO:0007669"/>
    <property type="project" value="UniProtKB-KW"/>
</dbReference>
<evidence type="ECO:0000259" key="5">
    <source>
        <dbReference type="Pfam" id="PF00849"/>
    </source>
</evidence>
<evidence type="ECO:0000256" key="1">
    <source>
        <dbReference type="ARBA" id="ARBA00010876"/>
    </source>
</evidence>
<feature type="domain" description="Pseudouridine synthase RsuA/RluA-like" evidence="5">
    <location>
        <begin position="98"/>
        <end position="243"/>
    </location>
</feature>
<name>H2CLR6_9LEPT</name>
<feature type="region of interest" description="Disordered" evidence="4">
    <location>
        <begin position="1"/>
        <end position="23"/>
    </location>
</feature>
<protein>
    <submittedName>
        <fullName evidence="7">Pseudouridine synthase, RluA family</fullName>
    </submittedName>
</protein>
<comment type="similarity">
    <text evidence="1">Belongs to the pseudouridine synthase RluA family.</text>
</comment>
<dbReference type="InterPro" id="IPR006224">
    <property type="entry name" value="PsdUridine_synth_RluA-like_CS"/>
</dbReference>
<gene>
    <name evidence="7" type="ORF">Lepil_4199</name>
</gene>
<evidence type="ECO:0000256" key="4">
    <source>
        <dbReference type="SAM" id="MobiDB-lite"/>
    </source>
</evidence>
<dbReference type="InterPro" id="IPR050188">
    <property type="entry name" value="RluA_PseudoU_synthase"/>
</dbReference>
<dbReference type="SUPFAM" id="SSF55120">
    <property type="entry name" value="Pseudouridine synthase"/>
    <property type="match status" value="1"/>
</dbReference>
<evidence type="ECO:0000313" key="7">
    <source>
        <dbReference type="EMBL" id="EHQ04677.1"/>
    </source>
</evidence>
<dbReference type="Pfam" id="PF00849">
    <property type="entry name" value="PseudoU_synth_2"/>
    <property type="match status" value="1"/>
</dbReference>
<dbReference type="Gene3D" id="3.10.290.10">
    <property type="entry name" value="RNA-binding S4 domain"/>
    <property type="match status" value="1"/>
</dbReference>
<dbReference type="EMBL" id="JH597775">
    <property type="protein sequence ID" value="EHQ04677.1"/>
    <property type="molecule type" value="Genomic_DNA"/>
</dbReference>
<dbReference type="Proteomes" id="UP000005737">
    <property type="component" value="Unassembled WGS sequence"/>
</dbReference>
<dbReference type="CDD" id="cd00165">
    <property type="entry name" value="S4"/>
    <property type="match status" value="1"/>
</dbReference>
<dbReference type="AlphaFoldDB" id="H2CLR6"/>
<evidence type="ECO:0000259" key="6">
    <source>
        <dbReference type="Pfam" id="PF01479"/>
    </source>
</evidence>
<dbReference type="InterPro" id="IPR020103">
    <property type="entry name" value="PsdUridine_synth_cat_dom_sf"/>
</dbReference>
<evidence type="ECO:0000313" key="8">
    <source>
        <dbReference type="Proteomes" id="UP000005737"/>
    </source>
</evidence>
<reference evidence="7 8" key="1">
    <citation type="submission" date="2011-10" db="EMBL/GenBank/DDBJ databases">
        <title>The Improved High-Quality Draft genome of Leptonema illini DSM 21528.</title>
        <authorList>
            <consortium name="US DOE Joint Genome Institute (JGI-PGF)"/>
            <person name="Lucas S."/>
            <person name="Copeland A."/>
            <person name="Lapidus A."/>
            <person name="Glavina del Rio T."/>
            <person name="Dalin E."/>
            <person name="Tice H."/>
            <person name="Bruce D."/>
            <person name="Goodwin L."/>
            <person name="Pitluck S."/>
            <person name="Peters L."/>
            <person name="Mikhailova N."/>
            <person name="Held B."/>
            <person name="Kyrpides N."/>
            <person name="Mavromatis K."/>
            <person name="Ivanova N."/>
            <person name="Markowitz V."/>
            <person name="Cheng J.-F."/>
            <person name="Hugenholtz P."/>
            <person name="Woyke T."/>
            <person name="Wu D."/>
            <person name="Gronow S."/>
            <person name="Wellnitz S."/>
            <person name="Brambilla E.-M."/>
            <person name="Klenk H.-P."/>
            <person name="Eisen J.A."/>
        </authorList>
    </citation>
    <scope>NUCLEOTIDE SEQUENCE [LARGE SCALE GENOMIC DNA]</scope>
    <source>
        <strain evidence="7 8">DSM 21528</strain>
    </source>
</reference>
<dbReference type="InterPro" id="IPR006145">
    <property type="entry name" value="PsdUridine_synth_RsuA/RluA"/>
</dbReference>
<evidence type="ECO:0000256" key="2">
    <source>
        <dbReference type="ARBA" id="ARBA00023235"/>
    </source>
</evidence>
<dbReference type="STRING" id="183.GCA_002009735_03710"/>
<dbReference type="GO" id="GO:0000455">
    <property type="term" value="P:enzyme-directed rRNA pseudouridine synthesis"/>
    <property type="evidence" value="ECO:0007669"/>
    <property type="project" value="TreeGrafter"/>
</dbReference>
<keyword evidence="3" id="KW-0694">RNA-binding</keyword>
<feature type="domain" description="RNA-binding S4" evidence="6">
    <location>
        <begin position="29"/>
        <end position="72"/>
    </location>
</feature>
<dbReference type="SUPFAM" id="SSF55174">
    <property type="entry name" value="Alpha-L RNA-binding motif"/>
    <property type="match status" value="1"/>
</dbReference>
<dbReference type="PROSITE" id="PS50889">
    <property type="entry name" value="S4"/>
    <property type="match status" value="1"/>
</dbReference>
<accession>H2CLR6</accession>
<dbReference type="Gene3D" id="3.30.2350.10">
    <property type="entry name" value="Pseudouridine synthase"/>
    <property type="match status" value="1"/>
</dbReference>
<dbReference type="PROSITE" id="PS01129">
    <property type="entry name" value="PSI_RLU"/>
    <property type="match status" value="1"/>
</dbReference>
<dbReference type="InterPro" id="IPR002942">
    <property type="entry name" value="S4_RNA-bd"/>
</dbReference>
<evidence type="ECO:0000256" key="3">
    <source>
        <dbReference type="PROSITE-ProRule" id="PRU00182"/>
    </source>
</evidence>
<sequence length="297" mass="33712">MRESSRPRFKKLWHRAPGQKDRRMPEKPLLDRLAELYPESNRTRFRQWIKAGRITVDGAIITDPRSPVTEKSDVRLGNAQAAGREAIRGGRIVYEDKDLIVIDKEAGILTVPAPGVRKEQSLLGSLERYLRRPPFIVHRLDRDTSGLVVFAKTEQAQQTLQKDWNTNVEERIYLALVEGELSESRGTLRSYLKENRAQKVYVTEDADGALAILHYTVLRSGRFSLVQIELETGRKNQIRAQFEDLGHPVAGDAKYGATTDPLRRLALHAHTIRFRHPITGATLAFESPTPRGFETAE</sequence>
<keyword evidence="2" id="KW-0413">Isomerase</keyword>